<proteinExistence type="predicted"/>
<evidence type="ECO:0000313" key="1">
    <source>
        <dbReference type="EMBL" id="KAJ2795451.1"/>
    </source>
</evidence>
<reference evidence="1" key="1">
    <citation type="submission" date="2022-07" db="EMBL/GenBank/DDBJ databases">
        <title>Phylogenomic reconstructions and comparative analyses of Kickxellomycotina fungi.</title>
        <authorList>
            <person name="Reynolds N.K."/>
            <person name="Stajich J.E."/>
            <person name="Barry K."/>
            <person name="Grigoriev I.V."/>
            <person name="Crous P."/>
            <person name="Smith M.E."/>
        </authorList>
    </citation>
    <scope>NUCLEOTIDE SEQUENCE</scope>
    <source>
        <strain evidence="1">BCRC 34780</strain>
    </source>
</reference>
<dbReference type="EC" id="2.1.1.14" evidence="1"/>
<evidence type="ECO:0000313" key="2">
    <source>
        <dbReference type="Proteomes" id="UP001140087"/>
    </source>
</evidence>
<feature type="non-terminal residue" evidence="1">
    <location>
        <position position="358"/>
    </location>
</feature>
<keyword evidence="1" id="KW-0489">Methyltransferase</keyword>
<keyword evidence="1" id="KW-0808">Transferase</keyword>
<accession>A0ACC1KU31</accession>
<sequence length="358" mass="38316">MSLKSTILGFPRMGSDRQLKKLVEAFWAGKATEQELADGAKALRAEHWALQASHGLSEVPVGDFSYYDHVLDTAFAVGIIPARYQQLDAAGTQAYFAMARGLQDKAIGVDVPSLEMKKWFDTNYHYMVPEIADGQTFALGSTKIVDEFNEARALGYAARPVVLGPVSLLALSKAAKGAASKPLDHLSALLPVYVELLGRLAAAGAEWVQVDEPVLALDLDAAVYQPLFARAYGALAGVAGLKLLLTSYFDRLGDNLAWTAALPVHGIHLDLVRGAADLDAAATAIPSDKVISAGLINGRNIWKADLAKQLAVLHKLVDARRGAAAVWVSSSCSLLHSPHSLRPEAGHLDDETLGWLSF</sequence>
<comment type="caution">
    <text evidence="1">The sequence shown here is derived from an EMBL/GenBank/DDBJ whole genome shotgun (WGS) entry which is preliminary data.</text>
</comment>
<organism evidence="1 2">
    <name type="scientific">Coemansia helicoidea</name>
    <dbReference type="NCBI Taxonomy" id="1286919"/>
    <lineage>
        <taxon>Eukaryota</taxon>
        <taxon>Fungi</taxon>
        <taxon>Fungi incertae sedis</taxon>
        <taxon>Zoopagomycota</taxon>
        <taxon>Kickxellomycotina</taxon>
        <taxon>Kickxellomycetes</taxon>
        <taxon>Kickxellales</taxon>
        <taxon>Kickxellaceae</taxon>
        <taxon>Coemansia</taxon>
    </lineage>
</organism>
<dbReference type="EMBL" id="JANBUN010002164">
    <property type="protein sequence ID" value="KAJ2795451.1"/>
    <property type="molecule type" value="Genomic_DNA"/>
</dbReference>
<gene>
    <name evidence="1" type="primary">MET6_1</name>
    <name evidence="1" type="ORF">H4R21_005108</name>
</gene>
<protein>
    <submittedName>
        <fullName evidence="1">Methionine-synthesizing 5-methyltetrahydropteroyltriglutamate--homocysteine methyltransferase</fullName>
        <ecNumber evidence="1">2.1.1.14</ecNumber>
    </submittedName>
</protein>
<dbReference type="Proteomes" id="UP001140087">
    <property type="component" value="Unassembled WGS sequence"/>
</dbReference>
<name>A0ACC1KU31_9FUNG</name>
<keyword evidence="2" id="KW-1185">Reference proteome</keyword>